<proteinExistence type="predicted"/>
<protein>
    <submittedName>
        <fullName evidence="2">Uncharacterized protein</fullName>
    </submittedName>
</protein>
<evidence type="ECO:0000313" key="2">
    <source>
        <dbReference type="EMBL" id="KAE9524038.1"/>
    </source>
</evidence>
<dbReference type="AlphaFoldDB" id="A0A6G0T0W0"/>
<dbReference type="Pfam" id="PF23278">
    <property type="entry name" value="Piwi_N"/>
    <property type="match status" value="1"/>
</dbReference>
<comment type="caution">
    <text evidence="2">The sequence shown here is derived from an EMBL/GenBank/DDBJ whole genome shotgun (WGS) entry which is preliminary data.</text>
</comment>
<accession>A0A6G0T0W0</accession>
<dbReference type="InterPro" id="IPR036085">
    <property type="entry name" value="PAZ_dom_sf"/>
</dbReference>
<organism evidence="2 3">
    <name type="scientific">Aphis glycines</name>
    <name type="common">Soybean aphid</name>
    <dbReference type="NCBI Taxonomy" id="307491"/>
    <lineage>
        <taxon>Eukaryota</taxon>
        <taxon>Metazoa</taxon>
        <taxon>Ecdysozoa</taxon>
        <taxon>Arthropoda</taxon>
        <taxon>Hexapoda</taxon>
        <taxon>Insecta</taxon>
        <taxon>Pterygota</taxon>
        <taxon>Neoptera</taxon>
        <taxon>Paraneoptera</taxon>
        <taxon>Hemiptera</taxon>
        <taxon>Sternorrhyncha</taxon>
        <taxon>Aphidomorpha</taxon>
        <taxon>Aphidoidea</taxon>
        <taxon>Aphididae</taxon>
        <taxon>Aphidini</taxon>
        <taxon>Aphis</taxon>
        <taxon>Aphis</taxon>
    </lineage>
</organism>
<keyword evidence="3" id="KW-1185">Reference proteome</keyword>
<feature type="compositionally biased region" description="Basic and acidic residues" evidence="1">
    <location>
        <begin position="1"/>
        <end position="11"/>
    </location>
</feature>
<dbReference type="OrthoDB" id="445936at2759"/>
<name>A0A6G0T0W0_APHGL</name>
<reference evidence="2 3" key="1">
    <citation type="submission" date="2019-08" db="EMBL/GenBank/DDBJ databases">
        <title>The genome of the soybean aphid Biotype 1, its phylome, world population structure and adaptation to the North American continent.</title>
        <authorList>
            <person name="Giordano R."/>
            <person name="Donthu R.K."/>
            <person name="Hernandez A.G."/>
            <person name="Wright C.L."/>
            <person name="Zimin A.V."/>
        </authorList>
    </citation>
    <scope>NUCLEOTIDE SEQUENCE [LARGE SCALE GENOMIC DNA]</scope>
    <source>
        <tissue evidence="2">Whole aphids</tissue>
    </source>
</reference>
<evidence type="ECO:0000256" key="1">
    <source>
        <dbReference type="SAM" id="MobiDB-lite"/>
    </source>
</evidence>
<dbReference type="Proteomes" id="UP000475862">
    <property type="component" value="Unassembled WGS sequence"/>
</dbReference>
<gene>
    <name evidence="2" type="ORF">AGLY_015685</name>
</gene>
<evidence type="ECO:0000313" key="3">
    <source>
        <dbReference type="Proteomes" id="UP000475862"/>
    </source>
</evidence>
<feature type="non-terminal residue" evidence="2">
    <location>
        <position position="237"/>
    </location>
</feature>
<dbReference type="EMBL" id="VYZN01000074">
    <property type="protein sequence ID" value="KAE9524038.1"/>
    <property type="molecule type" value="Genomic_DNA"/>
</dbReference>
<sequence length="237" mass="27292">MENLRRGRDQAHGPTPPVNRQIQPQFRGPRINQQEIRPPRVEEVGQISNIINSLERDSRGQSTELLSNYFPITTYTDWNLYQYKVDFNPVQERKNIQRGLLNTHKKFLGAYIFDGTMLFSTKKFESDTTEIISKQNTDDQTVIITLKFTSVIKEGDYTSIRVFNFLMHKCFGNLNLTLIGRNYYDADVKKHSSLLCNLKIQDVDSSMKSKLIVDSNVNYIFSNASVQSETESSDSDS</sequence>
<dbReference type="SUPFAM" id="SSF101690">
    <property type="entry name" value="PAZ domain"/>
    <property type="match status" value="1"/>
</dbReference>
<feature type="region of interest" description="Disordered" evidence="1">
    <location>
        <begin position="1"/>
        <end position="34"/>
    </location>
</feature>